<evidence type="ECO:0000256" key="2">
    <source>
        <dbReference type="ARBA" id="ARBA00022454"/>
    </source>
</evidence>
<dbReference type="AlphaFoldDB" id="A0A8H3FH40"/>
<reference evidence="13" key="1">
    <citation type="submission" date="2021-03" db="EMBL/GenBank/DDBJ databases">
        <authorList>
            <person name="Tagirdzhanova G."/>
        </authorList>
    </citation>
    <scope>NUCLEOTIDE SEQUENCE</scope>
</reference>
<evidence type="ECO:0000256" key="10">
    <source>
        <dbReference type="RuleBase" id="RU364013"/>
    </source>
</evidence>
<comment type="function">
    <text evidence="9 10">Component of the FACT complex, a general chromatin factor that acts to reorganize nucleosomes. The FACT complex is involved in multiple processes that require DNA as a template such as mRNA elongation, DNA replication and DNA repair. During transcription elongation the FACT complex acts as a histone chaperone that both destabilizes and restores nucleosomal structure. It facilitates the passage of RNA polymerase II and transcription by promoting the dissociation of one histone H2A-H2B dimer from the nucleosome, then subsequently promotes the reestablishment of the nucleosome following the passage of RNA polymerase II.</text>
</comment>
<dbReference type="EMBL" id="CAJPDS010000029">
    <property type="protein sequence ID" value="CAF9921823.1"/>
    <property type="molecule type" value="Genomic_DNA"/>
</dbReference>
<dbReference type="InterPro" id="IPR013719">
    <property type="entry name" value="RTT106/SPT16-like_middle_dom"/>
</dbReference>
<evidence type="ECO:0000256" key="4">
    <source>
        <dbReference type="ARBA" id="ARBA00022763"/>
    </source>
</evidence>
<dbReference type="InterPro" id="IPR050454">
    <property type="entry name" value="RTT106/SSRP1_HistChap/FACT"/>
</dbReference>
<comment type="caution">
    <text evidence="13">The sequence shown here is derived from an EMBL/GenBank/DDBJ whole genome shotgun (WGS) entry which is preliminary data.</text>
</comment>
<dbReference type="Gene3D" id="2.30.29.150">
    <property type="match status" value="1"/>
</dbReference>
<keyword evidence="6 10" id="KW-0804">Transcription</keyword>
<comment type="subcellular location">
    <subcellularLocation>
        <location evidence="10">Nucleus</location>
    </subcellularLocation>
    <subcellularLocation>
        <location evidence="10">Chromosome</location>
    </subcellularLocation>
</comment>
<dbReference type="PANTHER" id="PTHR45849:SF1">
    <property type="entry name" value="FACT COMPLEX SUBUNIT SSRP1"/>
    <property type="match status" value="1"/>
</dbReference>
<dbReference type="FunFam" id="2.30.29.30:FF:000146">
    <property type="entry name" value="FACT complex subunit POB3"/>
    <property type="match status" value="1"/>
</dbReference>
<dbReference type="CDD" id="cd13231">
    <property type="entry name" value="PH2_SSRP1-like"/>
    <property type="match status" value="1"/>
</dbReference>
<feature type="domain" description="Histone chaperone RTT106/FACT complex subunit SPT16-like middle" evidence="12">
    <location>
        <begin position="354"/>
        <end position="448"/>
    </location>
</feature>
<dbReference type="InterPro" id="IPR011993">
    <property type="entry name" value="PH-like_dom_sf"/>
</dbReference>
<dbReference type="Gene3D" id="2.30.29.220">
    <property type="entry name" value="Structure-specific recognition protein (SSRP1)"/>
    <property type="match status" value="1"/>
</dbReference>
<evidence type="ECO:0000259" key="12">
    <source>
        <dbReference type="SMART" id="SM01287"/>
    </source>
</evidence>
<evidence type="ECO:0000256" key="3">
    <source>
        <dbReference type="ARBA" id="ARBA00022705"/>
    </source>
</evidence>
<keyword evidence="2 10" id="KW-0158">Chromosome</keyword>
<evidence type="ECO:0000256" key="1">
    <source>
        <dbReference type="ARBA" id="ARBA00010060"/>
    </source>
</evidence>
<feature type="region of interest" description="Disordered" evidence="11">
    <location>
        <begin position="151"/>
        <end position="173"/>
    </location>
</feature>
<dbReference type="InterPro" id="IPR038167">
    <property type="entry name" value="SSRP1_sf"/>
</dbReference>
<dbReference type="CDD" id="cd13230">
    <property type="entry name" value="PH1_SSRP1-like"/>
    <property type="match status" value="1"/>
</dbReference>
<comment type="similarity">
    <text evidence="1 10">Belongs to the SSRP1 family.</text>
</comment>
<dbReference type="GO" id="GO:0006260">
    <property type="term" value="P:DNA replication"/>
    <property type="evidence" value="ECO:0007669"/>
    <property type="project" value="UniProtKB-KW"/>
</dbReference>
<keyword evidence="7 10" id="KW-0234">DNA repair</keyword>
<evidence type="ECO:0000256" key="5">
    <source>
        <dbReference type="ARBA" id="ARBA00023015"/>
    </source>
</evidence>
<evidence type="ECO:0000256" key="7">
    <source>
        <dbReference type="ARBA" id="ARBA00023204"/>
    </source>
</evidence>
<dbReference type="PANTHER" id="PTHR45849">
    <property type="entry name" value="FACT COMPLEX SUBUNIT SSRP1"/>
    <property type="match status" value="1"/>
</dbReference>
<dbReference type="InterPro" id="IPR048993">
    <property type="entry name" value="SSRP1-like_PH1"/>
</dbReference>
<protein>
    <recommendedName>
        <fullName evidence="10">FACT complex subunit POB3</fullName>
    </recommendedName>
</protein>
<dbReference type="InterPro" id="IPR024954">
    <property type="entry name" value="SSRP1_DD"/>
</dbReference>
<dbReference type="Pfam" id="PF21103">
    <property type="entry name" value="PH1_SSRP1-like"/>
    <property type="match status" value="1"/>
</dbReference>
<organism evidence="13 14">
    <name type="scientific">Heterodermia speciosa</name>
    <dbReference type="NCBI Taxonomy" id="116794"/>
    <lineage>
        <taxon>Eukaryota</taxon>
        <taxon>Fungi</taxon>
        <taxon>Dikarya</taxon>
        <taxon>Ascomycota</taxon>
        <taxon>Pezizomycotina</taxon>
        <taxon>Lecanoromycetes</taxon>
        <taxon>OSLEUM clade</taxon>
        <taxon>Lecanoromycetidae</taxon>
        <taxon>Caliciales</taxon>
        <taxon>Physciaceae</taxon>
        <taxon>Heterodermia</taxon>
    </lineage>
</organism>
<dbReference type="FunFam" id="2.30.29.220:FF:000003">
    <property type="entry name" value="FACT complex subunit POB3"/>
    <property type="match status" value="1"/>
</dbReference>
<keyword evidence="3 10" id="KW-0235">DNA replication</keyword>
<dbReference type="Pfam" id="PF08512">
    <property type="entry name" value="Rttp106-like_middle"/>
    <property type="match status" value="1"/>
</dbReference>
<keyword evidence="4 10" id="KW-0227">DNA damage</keyword>
<evidence type="ECO:0000313" key="14">
    <source>
        <dbReference type="Proteomes" id="UP000664521"/>
    </source>
</evidence>
<evidence type="ECO:0000256" key="9">
    <source>
        <dbReference type="ARBA" id="ARBA00025370"/>
    </source>
</evidence>
<keyword evidence="5 10" id="KW-0805">Transcription regulation</keyword>
<feature type="region of interest" description="Disordered" evidence="11">
    <location>
        <begin position="186"/>
        <end position="209"/>
    </location>
</feature>
<dbReference type="Pfam" id="PF17292">
    <property type="entry name" value="POB3_N"/>
    <property type="match status" value="1"/>
</dbReference>
<evidence type="ECO:0000256" key="11">
    <source>
        <dbReference type="SAM" id="MobiDB-lite"/>
    </source>
</evidence>
<dbReference type="InterPro" id="IPR000969">
    <property type="entry name" value="SSRP1/POB3"/>
</dbReference>
<keyword evidence="14" id="KW-1185">Reference proteome</keyword>
<proteinExistence type="inferred from homology"/>
<dbReference type="CDD" id="cd13229">
    <property type="entry name" value="PH_TFIIH"/>
    <property type="match status" value="1"/>
</dbReference>
<dbReference type="GO" id="GO:0035101">
    <property type="term" value="C:FACT complex"/>
    <property type="evidence" value="ECO:0007669"/>
    <property type="project" value="TreeGrafter"/>
</dbReference>
<evidence type="ECO:0000313" key="13">
    <source>
        <dbReference type="EMBL" id="CAF9921823.1"/>
    </source>
</evidence>
<feature type="region of interest" description="Disordered" evidence="11">
    <location>
        <begin position="470"/>
        <end position="546"/>
    </location>
</feature>
<evidence type="ECO:0000256" key="8">
    <source>
        <dbReference type="ARBA" id="ARBA00023242"/>
    </source>
</evidence>
<dbReference type="FunFam" id="2.30.29.150:FF:000001">
    <property type="entry name" value="Fact complex subunit ssrp1"/>
    <property type="match status" value="1"/>
</dbReference>
<dbReference type="OrthoDB" id="498543at2759"/>
<accession>A0A8H3FH40</accession>
<gene>
    <name evidence="13" type="primary">POB3</name>
    <name evidence="13" type="ORF">HETSPECPRED_004642</name>
</gene>
<dbReference type="SMART" id="SM01287">
    <property type="entry name" value="Rtt106"/>
    <property type="match status" value="1"/>
</dbReference>
<dbReference type="SUPFAM" id="SSF50729">
    <property type="entry name" value="PH domain-like"/>
    <property type="match status" value="1"/>
</dbReference>
<evidence type="ECO:0000256" key="6">
    <source>
        <dbReference type="ARBA" id="ARBA00023163"/>
    </source>
</evidence>
<dbReference type="Gene3D" id="2.30.29.30">
    <property type="entry name" value="Pleckstrin-homology domain (PH domain)/Phosphotyrosine-binding domain (PTB)"/>
    <property type="match status" value="2"/>
</dbReference>
<dbReference type="GO" id="GO:0006281">
    <property type="term" value="P:DNA repair"/>
    <property type="evidence" value="ECO:0007669"/>
    <property type="project" value="UniProtKB-KW"/>
</dbReference>
<dbReference type="GO" id="GO:0031491">
    <property type="term" value="F:nucleosome binding"/>
    <property type="evidence" value="ECO:0007669"/>
    <property type="project" value="TreeGrafter"/>
</dbReference>
<dbReference type="GO" id="GO:0042393">
    <property type="term" value="F:histone binding"/>
    <property type="evidence" value="ECO:0007669"/>
    <property type="project" value="TreeGrafter"/>
</dbReference>
<dbReference type="GO" id="GO:0003677">
    <property type="term" value="F:DNA binding"/>
    <property type="evidence" value="ECO:0007669"/>
    <property type="project" value="InterPro"/>
</dbReference>
<dbReference type="Pfam" id="PF03531">
    <property type="entry name" value="SSrecog"/>
    <property type="match status" value="1"/>
</dbReference>
<dbReference type="Proteomes" id="UP000664521">
    <property type="component" value="Unassembled WGS sequence"/>
</dbReference>
<dbReference type="InterPro" id="IPR035417">
    <property type="entry name" value="SSRP1/POB3_N"/>
</dbReference>
<feature type="compositionally biased region" description="Basic and acidic residues" evidence="11">
    <location>
        <begin position="190"/>
        <end position="209"/>
    </location>
</feature>
<dbReference type="PRINTS" id="PR00887">
    <property type="entry name" value="SSRCOGNITION"/>
</dbReference>
<sequence>MESFEGIHLDLSKHPGKCRIAESGLGWKPSSGGDTFTLDGSDIDGAQWSRAARGYELKIFSRKSGVIQLDGFDQEEFDRVSKVFKLFYGINLESKEHALRGWNWGRGEFGKAELAFNVQNRPAFEIPYSEISNTNLAGKNEVAVEFSLPGGGSETGTNGHLGEARSKGRKAGAARDQLVEMRLYVPGTATKKEQDEEGEDKSVEGSDAEEHNAANLFYETLMDKAEIGRFDVDMYEGSFRLRGKTYDYKIPYDNIKKFMLLPKPDDLHTLITIGLDPPLRQGQTRYPFLVMQFKREEEVLIDLNMTDELLEKYKGKLVAHYEQPAHSVVAILFRGLAGKRVVTPSKDFVSHHQQSGVKCSIKANEGHLFCLDKSFMFVPKPATYIAFDNIAIIVMSRVGGAVSASRTFDITITMKGGGGENQFSNINREEQKPLEEFFEAKGLKTKNEMTEDSGALISAALKDADMASSDDEVVAARADRGSADEDEESVDEDFRTDSESDVAEEYDSAHESSGSDEEMADANGDADPAPARRIEERPKKKAKTSK</sequence>
<keyword evidence="8 10" id="KW-0539">Nucleus</keyword>
<name>A0A8H3FH40_9LECA</name>